<dbReference type="PANTHER" id="PTHR12526">
    <property type="entry name" value="GLYCOSYLTRANSFERASE"/>
    <property type="match status" value="1"/>
</dbReference>
<name>A0A6S5D8T5_AERVE</name>
<reference evidence="2 3" key="1">
    <citation type="submission" date="2019-12" db="EMBL/GenBank/DDBJ databases">
        <title>complete genome sequences of Aeromonas veronii str. WP3-W19-ESBL-03 isolated from wastewater treatment plant effluent.</title>
        <authorList>
            <person name="Sekizuka T."/>
            <person name="Itokawa K."/>
            <person name="Yatsu K."/>
            <person name="Inamine Y."/>
            <person name="Kuroda M."/>
        </authorList>
    </citation>
    <scope>NUCLEOTIDE SEQUENCE [LARGE SCALE GENOMIC DNA]</scope>
    <source>
        <strain evidence="2 3">WP3-W19-ESBL-03</strain>
    </source>
</reference>
<evidence type="ECO:0000313" key="3">
    <source>
        <dbReference type="Proteomes" id="UP000515442"/>
    </source>
</evidence>
<gene>
    <name evidence="2" type="primary">rfaG</name>
    <name evidence="2" type="ORF">WP3W19E03_13580</name>
</gene>
<dbReference type="Pfam" id="PF13692">
    <property type="entry name" value="Glyco_trans_1_4"/>
    <property type="match status" value="1"/>
</dbReference>
<proteinExistence type="predicted"/>
<protein>
    <submittedName>
        <fullName evidence="2">Glycosyl transferase</fullName>
    </submittedName>
</protein>
<organism evidence="2 3">
    <name type="scientific">Aeromonas veronii</name>
    <dbReference type="NCBI Taxonomy" id="654"/>
    <lineage>
        <taxon>Bacteria</taxon>
        <taxon>Pseudomonadati</taxon>
        <taxon>Pseudomonadota</taxon>
        <taxon>Gammaproteobacteria</taxon>
        <taxon>Aeromonadales</taxon>
        <taxon>Aeromonadaceae</taxon>
        <taxon>Aeromonas</taxon>
    </lineage>
</organism>
<feature type="domain" description="Glycosyltransferase subfamily 4-like N-terminal" evidence="1">
    <location>
        <begin position="13"/>
        <end position="167"/>
    </location>
</feature>
<dbReference type="PANTHER" id="PTHR12526:SF630">
    <property type="entry name" value="GLYCOSYLTRANSFERASE"/>
    <property type="match status" value="1"/>
</dbReference>
<dbReference type="GO" id="GO:0016757">
    <property type="term" value="F:glycosyltransferase activity"/>
    <property type="evidence" value="ECO:0007669"/>
    <property type="project" value="UniProtKB-ARBA"/>
</dbReference>
<dbReference type="Proteomes" id="UP000515442">
    <property type="component" value="Chromosome"/>
</dbReference>
<dbReference type="InterPro" id="IPR028098">
    <property type="entry name" value="Glyco_trans_4-like_N"/>
</dbReference>
<evidence type="ECO:0000259" key="1">
    <source>
        <dbReference type="Pfam" id="PF13439"/>
    </source>
</evidence>
<accession>A0A6S5D8T5</accession>
<dbReference type="RefSeq" id="WP_182939221.1">
    <property type="nucleotide sequence ID" value="NZ_AP022038.1"/>
</dbReference>
<dbReference type="AlphaFoldDB" id="A0A6S5D8T5"/>
<dbReference type="Gene3D" id="3.40.50.2000">
    <property type="entry name" value="Glycogen Phosphorylase B"/>
    <property type="match status" value="2"/>
</dbReference>
<dbReference type="SUPFAM" id="SSF53756">
    <property type="entry name" value="UDP-Glycosyltransferase/glycogen phosphorylase"/>
    <property type="match status" value="1"/>
</dbReference>
<dbReference type="EMBL" id="AP022038">
    <property type="protein sequence ID" value="BBR38833.1"/>
    <property type="molecule type" value="Genomic_DNA"/>
</dbReference>
<evidence type="ECO:0000313" key="2">
    <source>
        <dbReference type="EMBL" id="BBR38833.1"/>
    </source>
</evidence>
<dbReference type="Pfam" id="PF13439">
    <property type="entry name" value="Glyco_transf_4"/>
    <property type="match status" value="1"/>
</dbReference>
<sequence>MLKLAHFITKSEIGGAQTWVKDQVALLEHDFEHFIITNKPGWLTDNVTVSSTLFSHGIEKKFSITAFLKMLFFVKSNNIDIIVASSANAGMYARLIRVFHRCRVIYVSHGWSCIYNGGKFKKLYVLIERVLSYLTDQILCVSENDRCDALNIIKVHREKLTYIRNCVFPRYAGICERGDDVFRIIFLGRLAHPKRPDLLIEAIKSLPNVQLDIVGDGPLKNRCQQFNNVKFIGAVDGFDGFNNYDLFALISDSEGMPMSALEAASAGVPILLSNVGGCSELIMGNGVLVDNDPVLIAQAIECVQKNYSTLKKEALRNRAKYDINNSYLKYKKLYSG</sequence>
<keyword evidence="2" id="KW-0808">Transferase</keyword>